<proteinExistence type="predicted"/>
<name>A0A7W7K095_9SPHN</name>
<dbReference type="AlphaFoldDB" id="A0A7W7K095"/>
<protein>
    <submittedName>
        <fullName evidence="2">Uncharacterized protein</fullName>
    </submittedName>
</protein>
<evidence type="ECO:0000313" key="3">
    <source>
        <dbReference type="Proteomes" id="UP000575241"/>
    </source>
</evidence>
<keyword evidence="1" id="KW-0472">Membrane</keyword>
<gene>
    <name evidence="2" type="ORF">HNP52_001697</name>
</gene>
<keyword evidence="1" id="KW-1133">Transmembrane helix</keyword>
<dbReference type="EMBL" id="JACHLN010000002">
    <property type="protein sequence ID" value="MBB4838628.1"/>
    <property type="molecule type" value="Genomic_DNA"/>
</dbReference>
<evidence type="ECO:0000313" key="2">
    <source>
        <dbReference type="EMBL" id="MBB4838628.1"/>
    </source>
</evidence>
<feature type="transmembrane region" description="Helical" evidence="1">
    <location>
        <begin position="21"/>
        <end position="42"/>
    </location>
</feature>
<dbReference type="Proteomes" id="UP000575241">
    <property type="component" value="Unassembled WGS sequence"/>
</dbReference>
<keyword evidence="1" id="KW-0812">Transmembrane</keyword>
<organism evidence="2 3">
    <name type="scientific">Sphingomonas kyeonggiensis</name>
    <dbReference type="NCBI Taxonomy" id="1268553"/>
    <lineage>
        <taxon>Bacteria</taxon>
        <taxon>Pseudomonadati</taxon>
        <taxon>Pseudomonadota</taxon>
        <taxon>Alphaproteobacteria</taxon>
        <taxon>Sphingomonadales</taxon>
        <taxon>Sphingomonadaceae</taxon>
        <taxon>Sphingomonas</taxon>
    </lineage>
</organism>
<accession>A0A7W7K095</accession>
<dbReference type="RefSeq" id="WP_184165440.1">
    <property type="nucleotide sequence ID" value="NZ_JACHLN010000002.1"/>
</dbReference>
<evidence type="ECO:0000256" key="1">
    <source>
        <dbReference type="SAM" id="Phobius"/>
    </source>
</evidence>
<keyword evidence="3" id="KW-1185">Reference proteome</keyword>
<comment type="caution">
    <text evidence="2">The sequence shown here is derived from an EMBL/GenBank/DDBJ whole genome shotgun (WGS) entry which is preliminary data.</text>
</comment>
<sequence length="112" mass="12799">MSPLQSAKFWLIQHVGLAKDALHIYVGLTLFLGAALAFRWPLRSWKPLAVVFAAALLGEAWDLRDSLIYRTRIDLWGNWHDIWNTMFWPTMLLLLARTTGIFATSANTRRSG</sequence>
<feature type="transmembrane region" description="Helical" evidence="1">
    <location>
        <begin position="86"/>
        <end position="106"/>
    </location>
</feature>
<reference evidence="2 3" key="1">
    <citation type="submission" date="2020-08" db="EMBL/GenBank/DDBJ databases">
        <title>Functional genomics of gut bacteria from endangered species of beetles.</title>
        <authorList>
            <person name="Carlos-Shanley C."/>
        </authorList>
    </citation>
    <scope>NUCLEOTIDE SEQUENCE [LARGE SCALE GENOMIC DNA]</scope>
    <source>
        <strain evidence="2 3">S00224</strain>
    </source>
</reference>